<evidence type="ECO:0000313" key="1">
    <source>
        <dbReference type="EMBL" id="GIY02092.1"/>
    </source>
</evidence>
<dbReference type="AlphaFoldDB" id="A0AAV4PYG8"/>
<gene>
    <name evidence="1" type="ORF">CDAR_229721</name>
</gene>
<organism evidence="1 2">
    <name type="scientific">Caerostris darwini</name>
    <dbReference type="NCBI Taxonomy" id="1538125"/>
    <lineage>
        <taxon>Eukaryota</taxon>
        <taxon>Metazoa</taxon>
        <taxon>Ecdysozoa</taxon>
        <taxon>Arthropoda</taxon>
        <taxon>Chelicerata</taxon>
        <taxon>Arachnida</taxon>
        <taxon>Araneae</taxon>
        <taxon>Araneomorphae</taxon>
        <taxon>Entelegynae</taxon>
        <taxon>Araneoidea</taxon>
        <taxon>Araneidae</taxon>
        <taxon>Caerostris</taxon>
    </lineage>
</organism>
<reference evidence="1 2" key="1">
    <citation type="submission" date="2021-06" db="EMBL/GenBank/DDBJ databases">
        <title>Caerostris darwini draft genome.</title>
        <authorList>
            <person name="Kono N."/>
            <person name="Arakawa K."/>
        </authorList>
    </citation>
    <scope>NUCLEOTIDE SEQUENCE [LARGE SCALE GENOMIC DNA]</scope>
</reference>
<sequence>MVSNQAPQCVKSTRNLPGYLNPIAINSESVREQSSLTANSSHSSFFRALEASISYGVTEMDCHHKEEKNWSRTSFFQSGVVIRNGTPG</sequence>
<protein>
    <submittedName>
        <fullName evidence="1">Uncharacterized protein</fullName>
    </submittedName>
</protein>
<proteinExistence type="predicted"/>
<dbReference type="EMBL" id="BPLQ01003643">
    <property type="protein sequence ID" value="GIY02092.1"/>
    <property type="molecule type" value="Genomic_DNA"/>
</dbReference>
<dbReference type="Proteomes" id="UP001054837">
    <property type="component" value="Unassembled WGS sequence"/>
</dbReference>
<evidence type="ECO:0000313" key="2">
    <source>
        <dbReference type="Proteomes" id="UP001054837"/>
    </source>
</evidence>
<accession>A0AAV4PYG8</accession>
<name>A0AAV4PYG8_9ARAC</name>
<keyword evidence="2" id="KW-1185">Reference proteome</keyword>
<comment type="caution">
    <text evidence="1">The sequence shown here is derived from an EMBL/GenBank/DDBJ whole genome shotgun (WGS) entry which is preliminary data.</text>
</comment>